<comment type="function">
    <text evidence="10">Catalyzes the reversible formation of acyl-phosphate (acyl-PO(4)) from acyl-[acyl-carrier-protein] (acyl-ACP). This enzyme utilizes acyl-ACP as fatty acyl donor, but not acyl-CoA.</text>
</comment>
<feature type="region of interest" description="Disordered" evidence="11">
    <location>
        <begin position="354"/>
        <end position="376"/>
    </location>
</feature>
<dbReference type="UniPathway" id="UPA00085"/>
<dbReference type="NCBIfam" id="TIGR00182">
    <property type="entry name" value="plsX"/>
    <property type="match status" value="1"/>
</dbReference>
<dbReference type="Proteomes" id="UP000019141">
    <property type="component" value="Unassembled WGS sequence"/>
</dbReference>
<dbReference type="GO" id="GO:0043811">
    <property type="term" value="F:phosphate:acyl-[acyl carrier protein] acyltransferase activity"/>
    <property type="evidence" value="ECO:0007669"/>
    <property type="project" value="UniProtKB-UniRule"/>
</dbReference>
<sequence>MKIAVDGMGGDYAPQAIVEGAVLAAQELNVEIVLVGDEARLEREIDRLQAHKLPISICHASEVVYMDEAPGMALRKKRFSSIRVATELVRSGGAEAVVSAGNTGAAMAAATMILRRIKGIDRPAIATLLPTQKGAALMLDGGANVDCKASQLFQFGIMGHVFAKSVFRRPSPAVGLLAIGEEDSKGNDVTKEAFLLLKQSHLNFVGNVEGKHFFRGMADVVVCDGFIGNVALKMCEGFGEMFTQSLKNSLRRTLWRRLSALLVQPAFKEIRELLDPAEYGGMPLIGIHGTCIIAHGNSTPKAIKNAIQMAKRIAEEQVAERIQEELERNNDMLDAEGQGSKLWRQIRSHMSFRSEREFEEESVEPHDDPSSSRLSI</sequence>
<evidence type="ECO:0000256" key="4">
    <source>
        <dbReference type="ARBA" id="ARBA00022679"/>
    </source>
</evidence>
<proteinExistence type="inferred from homology"/>
<comment type="caution">
    <text evidence="12">The sequence shown here is derived from an EMBL/GenBank/DDBJ whole genome shotgun (WGS) entry which is preliminary data.</text>
</comment>
<dbReference type="EMBL" id="AZHW01000079">
    <property type="protein sequence ID" value="ETX03089.1"/>
    <property type="molecule type" value="Genomic_DNA"/>
</dbReference>
<dbReference type="GO" id="GO:0008654">
    <property type="term" value="P:phospholipid biosynthetic process"/>
    <property type="evidence" value="ECO:0007669"/>
    <property type="project" value="UniProtKB-KW"/>
</dbReference>
<keyword evidence="4 10" id="KW-0808">Transferase</keyword>
<evidence type="ECO:0000313" key="12">
    <source>
        <dbReference type="EMBL" id="ETX03089.1"/>
    </source>
</evidence>
<dbReference type="SUPFAM" id="SSF53659">
    <property type="entry name" value="Isocitrate/Isopropylmalate dehydrogenase-like"/>
    <property type="match status" value="1"/>
</dbReference>
<keyword evidence="6 10" id="KW-0594">Phospholipid biosynthesis</keyword>
<comment type="subunit">
    <text evidence="9 10">Homodimer. Probably interacts with PlsY.</text>
</comment>
<evidence type="ECO:0000256" key="7">
    <source>
        <dbReference type="ARBA" id="ARBA00023264"/>
    </source>
</evidence>
<evidence type="ECO:0000256" key="3">
    <source>
        <dbReference type="ARBA" id="ARBA00022516"/>
    </source>
</evidence>
<dbReference type="PATRIC" id="fig|1429438.4.peg.447"/>
<evidence type="ECO:0000256" key="5">
    <source>
        <dbReference type="ARBA" id="ARBA00023098"/>
    </source>
</evidence>
<comment type="pathway">
    <text evidence="10">Lipid metabolism; phospholipid metabolism.</text>
</comment>
<dbReference type="HOGENOM" id="CLU_039379_1_1_7"/>
<keyword evidence="3 10" id="KW-0444">Lipid biosynthesis</keyword>
<comment type="similarity">
    <text evidence="10">Belongs to the PlsX family.</text>
</comment>
<name>W4LYA6_ENTF1</name>
<dbReference type="GO" id="GO:0006633">
    <property type="term" value="P:fatty acid biosynthetic process"/>
    <property type="evidence" value="ECO:0007669"/>
    <property type="project" value="UniProtKB-UniRule"/>
</dbReference>
<evidence type="ECO:0000256" key="10">
    <source>
        <dbReference type="HAMAP-Rule" id="MF_00019"/>
    </source>
</evidence>
<dbReference type="InterPro" id="IPR012281">
    <property type="entry name" value="Phospholipid_synth_PlsX-like"/>
</dbReference>
<reference evidence="12 13" key="1">
    <citation type="journal article" date="2014" name="Nature">
        <title>An environmental bacterial taxon with a large and distinct metabolic repertoire.</title>
        <authorList>
            <person name="Wilson M.C."/>
            <person name="Mori T."/>
            <person name="Ruckert C."/>
            <person name="Uria A.R."/>
            <person name="Helf M.J."/>
            <person name="Takada K."/>
            <person name="Gernert C."/>
            <person name="Steffens U.A."/>
            <person name="Heycke N."/>
            <person name="Schmitt S."/>
            <person name="Rinke C."/>
            <person name="Helfrich E.J."/>
            <person name="Brachmann A.O."/>
            <person name="Gurgui C."/>
            <person name="Wakimoto T."/>
            <person name="Kracht M."/>
            <person name="Crusemann M."/>
            <person name="Hentschel U."/>
            <person name="Abe I."/>
            <person name="Matsunaga S."/>
            <person name="Kalinowski J."/>
            <person name="Takeyama H."/>
            <person name="Piel J."/>
        </authorList>
    </citation>
    <scope>NUCLEOTIDE SEQUENCE [LARGE SCALE GENOMIC DNA]</scope>
    <source>
        <strain evidence="13">TSY1</strain>
    </source>
</reference>
<dbReference type="GO" id="GO:0005737">
    <property type="term" value="C:cytoplasm"/>
    <property type="evidence" value="ECO:0007669"/>
    <property type="project" value="UniProtKB-SubCell"/>
</dbReference>
<dbReference type="EC" id="2.3.1.274" evidence="8 10"/>
<dbReference type="PANTHER" id="PTHR30100">
    <property type="entry name" value="FATTY ACID/PHOSPHOLIPID SYNTHESIS PROTEIN PLSX"/>
    <property type="match status" value="1"/>
</dbReference>
<evidence type="ECO:0000256" key="8">
    <source>
        <dbReference type="ARBA" id="ARBA00024069"/>
    </source>
</evidence>
<evidence type="ECO:0000256" key="2">
    <source>
        <dbReference type="ARBA" id="ARBA00022490"/>
    </source>
</evidence>
<keyword evidence="2 10" id="KW-0963">Cytoplasm</keyword>
<comment type="catalytic activity">
    <reaction evidence="1 10">
        <text>a fatty acyl-[ACP] + phosphate = an acyl phosphate + holo-[ACP]</text>
        <dbReference type="Rhea" id="RHEA:42292"/>
        <dbReference type="Rhea" id="RHEA-COMP:9685"/>
        <dbReference type="Rhea" id="RHEA-COMP:14125"/>
        <dbReference type="ChEBI" id="CHEBI:43474"/>
        <dbReference type="ChEBI" id="CHEBI:59918"/>
        <dbReference type="ChEBI" id="CHEBI:64479"/>
        <dbReference type="ChEBI" id="CHEBI:138651"/>
        <dbReference type="EC" id="2.3.1.274"/>
    </reaction>
</comment>
<dbReference type="InterPro" id="IPR003664">
    <property type="entry name" value="FA_synthesis"/>
</dbReference>
<evidence type="ECO:0000313" key="13">
    <source>
        <dbReference type="Proteomes" id="UP000019141"/>
    </source>
</evidence>
<dbReference type="HAMAP" id="MF_00019">
    <property type="entry name" value="PlsX"/>
    <property type="match status" value="1"/>
</dbReference>
<evidence type="ECO:0000256" key="1">
    <source>
        <dbReference type="ARBA" id="ARBA00001232"/>
    </source>
</evidence>
<accession>W4LYA6</accession>
<dbReference type="AlphaFoldDB" id="W4LYA6"/>
<evidence type="ECO:0000256" key="11">
    <source>
        <dbReference type="SAM" id="MobiDB-lite"/>
    </source>
</evidence>
<keyword evidence="7 10" id="KW-1208">Phospholipid metabolism</keyword>
<comment type="subcellular location">
    <subcellularLocation>
        <location evidence="10">Cytoplasm</location>
    </subcellularLocation>
    <text evidence="10">Associated with the membrane possibly through PlsY.</text>
</comment>
<gene>
    <name evidence="10" type="primary">plsX</name>
    <name evidence="12" type="ORF">ETSY1_01310</name>
</gene>
<dbReference type="Pfam" id="PF02504">
    <property type="entry name" value="FA_synthesis"/>
    <property type="match status" value="1"/>
</dbReference>
<keyword evidence="13" id="KW-1185">Reference proteome</keyword>
<evidence type="ECO:0000256" key="9">
    <source>
        <dbReference type="ARBA" id="ARBA00046608"/>
    </source>
</evidence>
<dbReference type="PANTHER" id="PTHR30100:SF1">
    <property type="entry name" value="PHOSPHATE ACYLTRANSFERASE"/>
    <property type="match status" value="1"/>
</dbReference>
<evidence type="ECO:0000256" key="6">
    <source>
        <dbReference type="ARBA" id="ARBA00023209"/>
    </source>
</evidence>
<protein>
    <recommendedName>
        <fullName evidence="8 10">Phosphate acyltransferase</fullName>
        <ecNumber evidence="8 10">2.3.1.274</ecNumber>
    </recommendedName>
    <alternativeName>
        <fullName evidence="10">Acyl-ACP phosphotransacylase</fullName>
    </alternativeName>
    <alternativeName>
        <fullName evidence="10">Acyl-[acyl-carrier-protein]--phosphate acyltransferase</fullName>
    </alternativeName>
    <alternativeName>
        <fullName evidence="10">Phosphate-acyl-ACP acyltransferase</fullName>
    </alternativeName>
</protein>
<keyword evidence="5 10" id="KW-0443">Lipid metabolism</keyword>
<organism evidence="12 13">
    <name type="scientific">Entotheonella factor</name>
    <dbReference type="NCBI Taxonomy" id="1429438"/>
    <lineage>
        <taxon>Bacteria</taxon>
        <taxon>Pseudomonadati</taxon>
        <taxon>Nitrospinota/Tectimicrobiota group</taxon>
        <taxon>Candidatus Tectimicrobiota</taxon>
        <taxon>Candidatus Entotheonellia</taxon>
        <taxon>Candidatus Entotheonellales</taxon>
        <taxon>Candidatus Entotheonellaceae</taxon>
        <taxon>Candidatus Entotheonella</taxon>
    </lineage>
</organism>
<dbReference type="PIRSF" id="PIRSF002465">
    <property type="entry name" value="Phsphlp_syn_PlsX"/>
    <property type="match status" value="1"/>
</dbReference>
<dbReference type="Gene3D" id="3.40.718.10">
    <property type="entry name" value="Isopropylmalate Dehydrogenase"/>
    <property type="match status" value="1"/>
</dbReference>